<comment type="pathway">
    <text evidence="7">Amino-acid biosynthesis; D-alanine biosynthesis; D-alanine from L-alanine: step 1/1.</text>
</comment>
<dbReference type="EC" id="5.1.1.1" evidence="4 7"/>
<feature type="active site" description="Proton acceptor; specific for D-alanine" evidence="7">
    <location>
        <position position="35"/>
    </location>
</feature>
<feature type="domain" description="Alanine racemase C-terminal" evidence="10">
    <location>
        <begin position="238"/>
        <end position="362"/>
    </location>
</feature>
<dbReference type="SUPFAM" id="SSF51419">
    <property type="entry name" value="PLP-binding barrel"/>
    <property type="match status" value="1"/>
</dbReference>
<evidence type="ECO:0000259" key="10">
    <source>
        <dbReference type="SMART" id="SM01005"/>
    </source>
</evidence>
<keyword evidence="12" id="KW-1185">Reference proteome</keyword>
<evidence type="ECO:0000256" key="3">
    <source>
        <dbReference type="ARBA" id="ARBA00007880"/>
    </source>
</evidence>
<dbReference type="Gene3D" id="2.40.37.10">
    <property type="entry name" value="Lyase, Ornithine Decarboxylase, Chain A, domain 1"/>
    <property type="match status" value="1"/>
</dbReference>
<feature type="binding site" evidence="7 9">
    <location>
        <position position="135"/>
    </location>
    <ligand>
        <name>substrate</name>
    </ligand>
</feature>
<evidence type="ECO:0000256" key="8">
    <source>
        <dbReference type="PIRSR" id="PIRSR600821-50"/>
    </source>
</evidence>
<proteinExistence type="inferred from homology"/>
<organism evidence="11 12">
    <name type="scientific">Nitrincola iocasae</name>
    <dbReference type="NCBI Taxonomy" id="2614693"/>
    <lineage>
        <taxon>Bacteria</taxon>
        <taxon>Pseudomonadati</taxon>
        <taxon>Pseudomonadota</taxon>
        <taxon>Gammaproteobacteria</taxon>
        <taxon>Oceanospirillales</taxon>
        <taxon>Oceanospirillaceae</taxon>
        <taxon>Nitrincola</taxon>
    </lineage>
</organism>
<dbReference type="Proteomes" id="UP000325606">
    <property type="component" value="Chromosome"/>
</dbReference>
<dbReference type="GO" id="GO:0008784">
    <property type="term" value="F:alanine racemase activity"/>
    <property type="evidence" value="ECO:0007669"/>
    <property type="project" value="UniProtKB-UniRule"/>
</dbReference>
<dbReference type="RefSeq" id="WP_151056618.1">
    <property type="nucleotide sequence ID" value="NZ_CP044222.1"/>
</dbReference>
<dbReference type="PRINTS" id="PR00992">
    <property type="entry name" value="ALARACEMASE"/>
</dbReference>
<name>A0A5J6LGJ4_9GAMM</name>
<evidence type="ECO:0000313" key="11">
    <source>
        <dbReference type="EMBL" id="QEW07321.1"/>
    </source>
</evidence>
<dbReference type="PANTHER" id="PTHR30511:SF0">
    <property type="entry name" value="ALANINE RACEMASE, CATABOLIC-RELATED"/>
    <property type="match status" value="1"/>
</dbReference>
<evidence type="ECO:0000256" key="5">
    <source>
        <dbReference type="ARBA" id="ARBA00022898"/>
    </source>
</evidence>
<dbReference type="InterPro" id="IPR029066">
    <property type="entry name" value="PLP-binding_barrel"/>
</dbReference>
<sequence length="367" mass="40311">MARNLIAQVDLSAIRHNYQLARAQAPQARAVAIIKADAYGHGAIQVARSLESEADAFGVAAIEEALELRDAGITRPVLLLEGFFETEELPLIQQHKLWTALHSIEQLEKLEAYLERHPDSRGLHVWLKIDSGMHRLGIEPALAAGALQRLQALPAVEKLVVMSHFACADEPQRPHTERQLQQIDKAVAGHSVDLSLCNSAGVMHWPQAHQQWLRPGIMLYGASPFTEPQTVASRLRPGMTLTTEIIAVRDVQAGESVGYGASWVAEKPTRIGTLAVGYADGYSRHAPSGTPVWLNGRRTALAGRVSMDMSTIDLSLHPEAKPGDQVELWGANVTVNEVADWCGTIPYTLLSGLTRRVKRRYTDDQPF</sequence>
<evidence type="ECO:0000256" key="1">
    <source>
        <dbReference type="ARBA" id="ARBA00000316"/>
    </source>
</evidence>
<evidence type="ECO:0000256" key="2">
    <source>
        <dbReference type="ARBA" id="ARBA00001933"/>
    </source>
</evidence>
<dbReference type="HAMAP" id="MF_01201">
    <property type="entry name" value="Ala_racemase"/>
    <property type="match status" value="1"/>
</dbReference>
<dbReference type="Pfam" id="PF00842">
    <property type="entry name" value="Ala_racemase_C"/>
    <property type="match status" value="1"/>
</dbReference>
<dbReference type="PANTHER" id="PTHR30511">
    <property type="entry name" value="ALANINE RACEMASE"/>
    <property type="match status" value="1"/>
</dbReference>
<dbReference type="InterPro" id="IPR001608">
    <property type="entry name" value="Ala_racemase_N"/>
</dbReference>
<evidence type="ECO:0000256" key="6">
    <source>
        <dbReference type="ARBA" id="ARBA00023235"/>
    </source>
</evidence>
<dbReference type="GO" id="GO:0005829">
    <property type="term" value="C:cytosol"/>
    <property type="evidence" value="ECO:0007669"/>
    <property type="project" value="TreeGrafter"/>
</dbReference>
<dbReference type="GO" id="GO:0030632">
    <property type="term" value="P:D-alanine biosynthetic process"/>
    <property type="evidence" value="ECO:0007669"/>
    <property type="project" value="UniProtKB-UniRule"/>
</dbReference>
<evidence type="ECO:0000256" key="4">
    <source>
        <dbReference type="ARBA" id="ARBA00013089"/>
    </source>
</evidence>
<evidence type="ECO:0000313" key="12">
    <source>
        <dbReference type="Proteomes" id="UP000325606"/>
    </source>
</evidence>
<comment type="cofactor">
    <cofactor evidence="2 7 8">
        <name>pyridoxal 5'-phosphate</name>
        <dbReference type="ChEBI" id="CHEBI:597326"/>
    </cofactor>
</comment>
<dbReference type="UniPathway" id="UPA00042">
    <property type="reaction ID" value="UER00497"/>
</dbReference>
<dbReference type="CDD" id="cd06827">
    <property type="entry name" value="PLPDE_III_AR_proteobact"/>
    <property type="match status" value="1"/>
</dbReference>
<gene>
    <name evidence="11" type="primary">alr</name>
    <name evidence="11" type="ORF">F5I99_12880</name>
</gene>
<dbReference type="SMART" id="SM01005">
    <property type="entry name" value="Ala_racemase_C"/>
    <property type="match status" value="1"/>
</dbReference>
<dbReference type="EMBL" id="CP044222">
    <property type="protein sequence ID" value="QEW07321.1"/>
    <property type="molecule type" value="Genomic_DNA"/>
</dbReference>
<dbReference type="AlphaFoldDB" id="A0A5J6LGJ4"/>
<feature type="binding site" evidence="7 9">
    <location>
        <position position="307"/>
    </location>
    <ligand>
        <name>substrate</name>
    </ligand>
</feature>
<evidence type="ECO:0000256" key="7">
    <source>
        <dbReference type="HAMAP-Rule" id="MF_01201"/>
    </source>
</evidence>
<feature type="modified residue" description="N6-(pyridoxal phosphate)lysine" evidence="7 8">
    <location>
        <position position="35"/>
    </location>
</feature>
<dbReference type="GO" id="GO:0030170">
    <property type="term" value="F:pyridoxal phosphate binding"/>
    <property type="evidence" value="ECO:0007669"/>
    <property type="project" value="UniProtKB-UniRule"/>
</dbReference>
<dbReference type="InterPro" id="IPR009006">
    <property type="entry name" value="Ala_racemase/Decarboxylase_C"/>
</dbReference>
<dbReference type="Gene3D" id="3.20.20.10">
    <property type="entry name" value="Alanine racemase"/>
    <property type="match status" value="1"/>
</dbReference>
<protein>
    <recommendedName>
        <fullName evidence="4 7">Alanine racemase</fullName>
        <ecNumber evidence="4 7">5.1.1.1</ecNumber>
    </recommendedName>
</protein>
<comment type="similarity">
    <text evidence="3 7">Belongs to the alanine racemase family.</text>
</comment>
<feature type="active site" description="Proton acceptor; specific for L-alanine" evidence="7">
    <location>
        <position position="259"/>
    </location>
</feature>
<dbReference type="InterPro" id="IPR011079">
    <property type="entry name" value="Ala_racemase_C"/>
</dbReference>
<reference evidence="11 12" key="1">
    <citation type="submission" date="2019-09" db="EMBL/GenBank/DDBJ databases">
        <title>Nitrincola iocasae sp. nov., a bacterium isolated from the sediment collected at a cold seep field in South China Sea.</title>
        <authorList>
            <person name="Zhang H."/>
            <person name="Wang H."/>
            <person name="Li C."/>
        </authorList>
    </citation>
    <scope>NUCLEOTIDE SEQUENCE [LARGE SCALE GENOMIC DNA]</scope>
    <source>
        <strain evidence="11 12">KXZD1103</strain>
    </source>
</reference>
<dbReference type="InterPro" id="IPR000821">
    <property type="entry name" value="Ala_racemase"/>
</dbReference>
<keyword evidence="6 7" id="KW-0413">Isomerase</keyword>
<dbReference type="KEGG" id="nik:F5I99_12880"/>
<comment type="function">
    <text evidence="7">Catalyzes the interconversion of L-alanine and D-alanine. May also act on other amino acids.</text>
</comment>
<dbReference type="SUPFAM" id="SSF50621">
    <property type="entry name" value="Alanine racemase C-terminal domain-like"/>
    <property type="match status" value="1"/>
</dbReference>
<dbReference type="Pfam" id="PF01168">
    <property type="entry name" value="Ala_racemase_N"/>
    <property type="match status" value="1"/>
</dbReference>
<dbReference type="PROSITE" id="PS00395">
    <property type="entry name" value="ALANINE_RACEMASE"/>
    <property type="match status" value="1"/>
</dbReference>
<dbReference type="FunFam" id="3.20.20.10:FF:000002">
    <property type="entry name" value="Alanine racemase"/>
    <property type="match status" value="1"/>
</dbReference>
<accession>A0A5J6LGJ4</accession>
<dbReference type="FunFam" id="2.40.37.10:FF:000002">
    <property type="entry name" value="Alanine racemase"/>
    <property type="match status" value="1"/>
</dbReference>
<dbReference type="NCBIfam" id="TIGR00492">
    <property type="entry name" value="alr"/>
    <property type="match status" value="1"/>
</dbReference>
<keyword evidence="5 7" id="KW-0663">Pyridoxal phosphate</keyword>
<evidence type="ECO:0000256" key="9">
    <source>
        <dbReference type="PIRSR" id="PIRSR600821-52"/>
    </source>
</evidence>
<comment type="catalytic activity">
    <reaction evidence="1 7">
        <text>L-alanine = D-alanine</text>
        <dbReference type="Rhea" id="RHEA:20249"/>
        <dbReference type="ChEBI" id="CHEBI:57416"/>
        <dbReference type="ChEBI" id="CHEBI:57972"/>
        <dbReference type="EC" id="5.1.1.1"/>
    </reaction>
</comment>
<dbReference type="InterPro" id="IPR020622">
    <property type="entry name" value="Ala_racemase_pyridoxalP-BS"/>
</dbReference>